<sequence length="141" mass="15451">MAFREKTAWLTLISMLVAYTLYFGLIVGGHPAGYELFAMLWLFGAISLTQLVVVIAGSLYLTARTPKEERARPDERDRAIGRRGAAAGYYVLLIGTIVAAVVMPFLESGARLANIGLFALVTAEAVHHLVILTSYRRGWHG</sequence>
<keyword evidence="1" id="KW-0812">Transmembrane</keyword>
<comment type="caution">
    <text evidence="2">The sequence shown here is derived from an EMBL/GenBank/DDBJ whole genome shotgun (WGS) entry which is preliminary data.</text>
</comment>
<proteinExistence type="predicted"/>
<protein>
    <recommendedName>
        <fullName evidence="4">DUF2178 domain-containing protein</fullName>
    </recommendedName>
</protein>
<feature type="transmembrane region" description="Helical" evidence="1">
    <location>
        <begin position="112"/>
        <end position="135"/>
    </location>
</feature>
<evidence type="ECO:0000313" key="3">
    <source>
        <dbReference type="Proteomes" id="UP000238954"/>
    </source>
</evidence>
<dbReference type="EMBL" id="PHFW01000002">
    <property type="protein sequence ID" value="PQM28218.1"/>
    <property type="molecule type" value="Genomic_DNA"/>
</dbReference>
<evidence type="ECO:0000313" key="2">
    <source>
        <dbReference type="EMBL" id="PQM28218.1"/>
    </source>
</evidence>
<accession>A0A2S8B783</accession>
<feature type="transmembrane region" description="Helical" evidence="1">
    <location>
        <begin position="39"/>
        <end position="63"/>
    </location>
</feature>
<keyword evidence="1" id="KW-1133">Transmembrane helix</keyword>
<organism evidence="2 3">
    <name type="scientific">Sphingopyxis lindanitolerans</name>
    <dbReference type="NCBI Taxonomy" id="2054227"/>
    <lineage>
        <taxon>Bacteria</taxon>
        <taxon>Pseudomonadati</taxon>
        <taxon>Pseudomonadota</taxon>
        <taxon>Alphaproteobacteria</taxon>
        <taxon>Sphingomonadales</taxon>
        <taxon>Sphingomonadaceae</taxon>
        <taxon>Sphingopyxis</taxon>
    </lineage>
</organism>
<gene>
    <name evidence="2" type="ORF">CVO77_06855</name>
</gene>
<keyword evidence="3" id="KW-1185">Reference proteome</keyword>
<dbReference type="AlphaFoldDB" id="A0A2S8B783"/>
<evidence type="ECO:0000256" key="1">
    <source>
        <dbReference type="SAM" id="Phobius"/>
    </source>
</evidence>
<dbReference type="Proteomes" id="UP000238954">
    <property type="component" value="Chromosome"/>
</dbReference>
<dbReference type="OrthoDB" id="6024295at2"/>
<keyword evidence="1" id="KW-0472">Membrane</keyword>
<feature type="transmembrane region" description="Helical" evidence="1">
    <location>
        <begin position="7"/>
        <end position="27"/>
    </location>
</feature>
<name>A0A2S8B783_9SPHN</name>
<reference evidence="3" key="1">
    <citation type="submission" date="2017-11" db="EMBL/GenBank/DDBJ databases">
        <title>The complete genome sequence of Sphingopyxis pomeranensis sp. nov. strain WS5A3p.</title>
        <authorList>
            <person name="Kaminski M.A."/>
        </authorList>
    </citation>
    <scope>NUCLEOTIDE SEQUENCE [LARGE SCALE GENOMIC DNA]</scope>
    <source>
        <strain evidence="3">WS5A3p</strain>
    </source>
</reference>
<dbReference type="RefSeq" id="WP_105998476.1">
    <property type="nucleotide sequence ID" value="NZ_CM009578.1"/>
</dbReference>
<evidence type="ECO:0008006" key="4">
    <source>
        <dbReference type="Google" id="ProtNLM"/>
    </source>
</evidence>
<feature type="transmembrane region" description="Helical" evidence="1">
    <location>
        <begin position="84"/>
        <end position="106"/>
    </location>
</feature>